<evidence type="ECO:0000313" key="1">
    <source>
        <dbReference type="Proteomes" id="UP000790787"/>
    </source>
</evidence>
<dbReference type="Proteomes" id="UP000790787">
    <property type="component" value="Chromosome 2"/>
</dbReference>
<organism evidence="1 2">
    <name type="scientific">Nicotiana tabacum</name>
    <name type="common">Common tobacco</name>
    <dbReference type="NCBI Taxonomy" id="4097"/>
    <lineage>
        <taxon>Eukaryota</taxon>
        <taxon>Viridiplantae</taxon>
        <taxon>Streptophyta</taxon>
        <taxon>Embryophyta</taxon>
        <taxon>Tracheophyta</taxon>
        <taxon>Spermatophyta</taxon>
        <taxon>Magnoliopsida</taxon>
        <taxon>eudicotyledons</taxon>
        <taxon>Gunneridae</taxon>
        <taxon>Pentapetalae</taxon>
        <taxon>asterids</taxon>
        <taxon>lamiids</taxon>
        <taxon>Solanales</taxon>
        <taxon>Solanaceae</taxon>
        <taxon>Nicotianoideae</taxon>
        <taxon>Nicotianeae</taxon>
        <taxon>Nicotiana</taxon>
    </lineage>
</organism>
<accession>A0AC58SRX9</accession>
<proteinExistence type="predicted"/>
<reference evidence="2" key="2">
    <citation type="submission" date="2025-08" db="UniProtKB">
        <authorList>
            <consortium name="RefSeq"/>
        </authorList>
    </citation>
    <scope>IDENTIFICATION</scope>
    <source>
        <tissue evidence="2">Leaf</tissue>
    </source>
</reference>
<dbReference type="RefSeq" id="XP_075087739.1">
    <property type="nucleotide sequence ID" value="XM_075231638.1"/>
</dbReference>
<sequence length="203" mass="23184">MVTIDLIFYYGGNWMREPQLVYSRKLTHTWKGYDVDLLSFIDMVNEYMNKLGYVGVKQLIVIGPSVKYYEILGDEGNRTLLLLVNDQFNVINLFSVEDNELSVDVQNIVQHTESYLVVDEAASDCNSNGSNSNSEDDTDDSDCNSEDASGYDSDRLEALAKERKRVIADRLVDYKDIDMSMTFKDIPEARKFMNLYALANGYD</sequence>
<reference evidence="1" key="1">
    <citation type="journal article" date="2014" name="Nat. Commun.">
        <title>The tobacco genome sequence and its comparison with those of tomato and potato.</title>
        <authorList>
            <person name="Sierro N."/>
            <person name="Battey J.N."/>
            <person name="Ouadi S."/>
            <person name="Bakaher N."/>
            <person name="Bovet L."/>
            <person name="Willig A."/>
            <person name="Goepfert S."/>
            <person name="Peitsch M.C."/>
            <person name="Ivanov N.V."/>
        </authorList>
    </citation>
    <scope>NUCLEOTIDE SEQUENCE [LARGE SCALE GENOMIC DNA]</scope>
</reference>
<name>A0AC58SRX9_TOBAC</name>
<protein>
    <submittedName>
        <fullName evidence="2">Uncharacterized protein LOC107810600</fullName>
    </submittedName>
</protein>
<keyword evidence="1" id="KW-1185">Reference proteome</keyword>
<evidence type="ECO:0000313" key="2">
    <source>
        <dbReference type="RefSeq" id="XP_075087739.1"/>
    </source>
</evidence>
<gene>
    <name evidence="2" type="primary">LOC107810600</name>
</gene>